<name>A0A6N9H9R1_9MICO</name>
<evidence type="ECO:0000256" key="1">
    <source>
        <dbReference type="ARBA" id="ARBA00009353"/>
    </source>
</evidence>
<reference evidence="5 6" key="1">
    <citation type="submission" date="2020-01" db="EMBL/GenBank/DDBJ databases">
        <authorList>
            <person name="Deng T."/>
        </authorList>
    </citation>
    <scope>NUCLEOTIDE SEQUENCE [LARGE SCALE GENOMIC DNA]</scope>
    <source>
        <strain evidence="5 6">5221</strain>
    </source>
</reference>
<feature type="domain" description="NAD-dependent epimerase/dehydratase" evidence="3">
    <location>
        <begin position="175"/>
        <end position="386"/>
    </location>
</feature>
<dbReference type="AlphaFoldDB" id="A0A6N9H9R1"/>
<evidence type="ECO:0000259" key="4">
    <source>
        <dbReference type="Pfam" id="PF08338"/>
    </source>
</evidence>
<dbReference type="NCBIfam" id="TIGR01777">
    <property type="entry name" value="yfcH"/>
    <property type="match status" value="1"/>
</dbReference>
<dbReference type="InterPro" id="IPR010099">
    <property type="entry name" value="SDR39U1"/>
</dbReference>
<dbReference type="InterPro" id="IPR001509">
    <property type="entry name" value="Epimerase_deHydtase"/>
</dbReference>
<evidence type="ECO:0000256" key="2">
    <source>
        <dbReference type="SAM" id="MobiDB-lite"/>
    </source>
</evidence>
<dbReference type="Pfam" id="PF08338">
    <property type="entry name" value="DUF1731"/>
    <property type="match status" value="1"/>
</dbReference>
<dbReference type="PANTHER" id="PTHR11092:SF0">
    <property type="entry name" value="EPIMERASE FAMILY PROTEIN SDR39U1"/>
    <property type="match status" value="1"/>
</dbReference>
<dbReference type="PANTHER" id="PTHR11092">
    <property type="entry name" value="SUGAR NUCLEOTIDE EPIMERASE RELATED"/>
    <property type="match status" value="1"/>
</dbReference>
<dbReference type="SUPFAM" id="SSF51735">
    <property type="entry name" value="NAD(P)-binding Rossmann-fold domains"/>
    <property type="match status" value="1"/>
</dbReference>
<dbReference type="InterPro" id="IPR023393">
    <property type="entry name" value="START-like_dom_sf"/>
</dbReference>
<dbReference type="Gene3D" id="3.40.50.720">
    <property type="entry name" value="NAD(P)-binding Rossmann-like Domain"/>
    <property type="match status" value="1"/>
</dbReference>
<sequence length="501" mass="53610">MAEFSTSTVVPYPREVVERWHARPGALTRLTPEFSMAIEAEPHPPLAPGAKAQMQVSVPGSYGVVRVPFVTEHTEPPAPDTFAETLVRGPMKTWEHTHTFETVKSPTADSPDGFCRITDRVEYSVAPGGFPGAAEFDEAALEPTLRAAFEGRHDRLLDELAYDAELAAFGGPKKILVAGSSGLVGQQVVAMLQTAGHEVRRLIRSTPRRENEVRWNPDLGLLDRGAVAWADVVVHLGGASIGRRFTAEGKRRILDSRVDSTKLLALTIGDLPASERPEAFVCASAVGYYGSDRDDEQLTESAARGEGFLAEVCEAWEREAAQVEQYGVRRVSIRTGVVMSTLGGVLRLQLPLFLLGFGGRVGSGEQWLAWVSLDDITRIYARAVMDPQLSGPVNAVAPDVVRQADFARTLAGMLSRPAALPLPTLAPRLVLGREAAAELAVADQRVVPAALAAAGYEFAHPSLESALAATLGIRRDTEAPAEQPAQAPAGQAPVEQAAPAS</sequence>
<protein>
    <submittedName>
        <fullName evidence="5">TIGR01777 family protein</fullName>
    </submittedName>
</protein>
<proteinExistence type="inferred from homology"/>
<dbReference type="RefSeq" id="WP_160953984.1">
    <property type="nucleotide sequence ID" value="NZ_WWEQ01000060.1"/>
</dbReference>
<comment type="caution">
    <text evidence="5">The sequence shown here is derived from an EMBL/GenBank/DDBJ whole genome shotgun (WGS) entry which is preliminary data.</text>
</comment>
<feature type="region of interest" description="Disordered" evidence="2">
    <location>
        <begin position="475"/>
        <end position="501"/>
    </location>
</feature>
<accession>A0A6N9H9R1</accession>
<comment type="similarity">
    <text evidence="1">Belongs to the NAD(P)-dependent epimerase/dehydratase family. SDR39U1 subfamily.</text>
</comment>
<dbReference type="InterPro" id="IPR036291">
    <property type="entry name" value="NAD(P)-bd_dom_sf"/>
</dbReference>
<evidence type="ECO:0000313" key="5">
    <source>
        <dbReference type="EMBL" id="MYM20571.1"/>
    </source>
</evidence>
<dbReference type="Gene3D" id="3.30.530.20">
    <property type="match status" value="1"/>
</dbReference>
<dbReference type="Pfam" id="PF01370">
    <property type="entry name" value="Epimerase"/>
    <property type="match status" value="1"/>
</dbReference>
<dbReference type="InterPro" id="IPR013549">
    <property type="entry name" value="DUF1731"/>
</dbReference>
<dbReference type="CDD" id="cd07820">
    <property type="entry name" value="SRPBCC_3"/>
    <property type="match status" value="1"/>
</dbReference>
<dbReference type="Proteomes" id="UP000469215">
    <property type="component" value="Unassembled WGS sequence"/>
</dbReference>
<evidence type="ECO:0000259" key="3">
    <source>
        <dbReference type="Pfam" id="PF01370"/>
    </source>
</evidence>
<feature type="compositionally biased region" description="Low complexity" evidence="2">
    <location>
        <begin position="480"/>
        <end position="501"/>
    </location>
</feature>
<dbReference type="SUPFAM" id="SSF55961">
    <property type="entry name" value="Bet v1-like"/>
    <property type="match status" value="1"/>
</dbReference>
<organism evidence="5 6">
    <name type="scientific">Brevibacterium rongguiense</name>
    <dbReference type="NCBI Taxonomy" id="2695267"/>
    <lineage>
        <taxon>Bacteria</taxon>
        <taxon>Bacillati</taxon>
        <taxon>Actinomycetota</taxon>
        <taxon>Actinomycetes</taxon>
        <taxon>Micrococcales</taxon>
        <taxon>Brevibacteriaceae</taxon>
        <taxon>Brevibacterium</taxon>
    </lineage>
</organism>
<feature type="domain" description="DUF1731" evidence="4">
    <location>
        <begin position="423"/>
        <end position="469"/>
    </location>
</feature>
<gene>
    <name evidence="5" type="ORF">GSY69_11515</name>
</gene>
<keyword evidence="6" id="KW-1185">Reference proteome</keyword>
<evidence type="ECO:0000313" key="6">
    <source>
        <dbReference type="Proteomes" id="UP000469215"/>
    </source>
</evidence>
<dbReference type="EMBL" id="WWEQ01000060">
    <property type="protein sequence ID" value="MYM20571.1"/>
    <property type="molecule type" value="Genomic_DNA"/>
</dbReference>